<keyword evidence="3" id="KW-1003">Cell membrane</keyword>
<comment type="subcellular location">
    <subcellularLocation>
        <location evidence="1">Cell membrane</location>
        <topology evidence="1">Multi-pass membrane protein</topology>
    </subcellularLocation>
</comment>
<dbReference type="RefSeq" id="WP_346179560.1">
    <property type="nucleotide sequence ID" value="NZ_BAAASD010000098.1"/>
</dbReference>
<evidence type="ECO:0000256" key="8">
    <source>
        <dbReference type="SAM" id="Phobius"/>
    </source>
</evidence>
<evidence type="ECO:0000256" key="1">
    <source>
        <dbReference type="ARBA" id="ARBA00004651"/>
    </source>
</evidence>
<organism evidence="9 10">
    <name type="scientific">Streptomyces cuspidosporus</name>
    <dbReference type="NCBI Taxonomy" id="66882"/>
    <lineage>
        <taxon>Bacteria</taxon>
        <taxon>Bacillati</taxon>
        <taxon>Actinomycetota</taxon>
        <taxon>Actinomycetes</taxon>
        <taxon>Kitasatosporales</taxon>
        <taxon>Streptomycetaceae</taxon>
        <taxon>Streptomyces</taxon>
    </lineage>
</organism>
<evidence type="ECO:0000256" key="2">
    <source>
        <dbReference type="ARBA" id="ARBA00006679"/>
    </source>
</evidence>
<keyword evidence="4 8" id="KW-0812">Transmembrane</keyword>
<keyword evidence="10" id="KW-1185">Reference proteome</keyword>
<evidence type="ECO:0000256" key="6">
    <source>
        <dbReference type="ARBA" id="ARBA00023136"/>
    </source>
</evidence>
<evidence type="ECO:0000256" key="5">
    <source>
        <dbReference type="ARBA" id="ARBA00022989"/>
    </source>
</evidence>
<dbReference type="InterPro" id="IPR032808">
    <property type="entry name" value="DoxX"/>
</dbReference>
<comment type="similarity">
    <text evidence="2">Belongs to the DoxX family.</text>
</comment>
<dbReference type="EMBL" id="BAAASD010000098">
    <property type="protein sequence ID" value="GAA2376829.1"/>
    <property type="molecule type" value="Genomic_DNA"/>
</dbReference>
<evidence type="ECO:0000256" key="7">
    <source>
        <dbReference type="SAM" id="MobiDB-lite"/>
    </source>
</evidence>
<proteinExistence type="inferred from homology"/>
<dbReference type="Pfam" id="PF07681">
    <property type="entry name" value="DoxX"/>
    <property type="match status" value="1"/>
</dbReference>
<evidence type="ECO:0000256" key="3">
    <source>
        <dbReference type="ARBA" id="ARBA00022475"/>
    </source>
</evidence>
<feature type="compositionally biased region" description="Basic and acidic residues" evidence="7">
    <location>
        <begin position="1"/>
        <end position="22"/>
    </location>
</feature>
<dbReference type="PANTHER" id="PTHR33452:SF1">
    <property type="entry name" value="INNER MEMBRANE PROTEIN YPHA-RELATED"/>
    <property type="match status" value="1"/>
</dbReference>
<feature type="transmembrane region" description="Helical" evidence="8">
    <location>
        <begin position="100"/>
        <end position="120"/>
    </location>
</feature>
<feature type="region of interest" description="Disordered" evidence="7">
    <location>
        <begin position="1"/>
        <end position="26"/>
    </location>
</feature>
<keyword evidence="5 8" id="KW-1133">Transmembrane helix</keyword>
<protein>
    <recommendedName>
        <fullName evidence="11">DoxX family protein</fullName>
    </recommendedName>
</protein>
<dbReference type="Proteomes" id="UP001500253">
    <property type="component" value="Unassembled WGS sequence"/>
</dbReference>
<evidence type="ECO:0000313" key="9">
    <source>
        <dbReference type="EMBL" id="GAA2376829.1"/>
    </source>
</evidence>
<reference evidence="10" key="1">
    <citation type="journal article" date="2019" name="Int. J. Syst. Evol. Microbiol.">
        <title>The Global Catalogue of Microorganisms (GCM) 10K type strain sequencing project: providing services to taxonomists for standard genome sequencing and annotation.</title>
        <authorList>
            <consortium name="The Broad Institute Genomics Platform"/>
            <consortium name="The Broad Institute Genome Sequencing Center for Infectious Disease"/>
            <person name="Wu L."/>
            <person name="Ma J."/>
        </authorList>
    </citation>
    <scope>NUCLEOTIDE SEQUENCE [LARGE SCALE GENOMIC DNA]</scope>
    <source>
        <strain evidence="10">JCM 4316</strain>
    </source>
</reference>
<keyword evidence="6 8" id="KW-0472">Membrane</keyword>
<sequence length="206" mass="21177">MSAYHRNHDPHDHDPHDHDHGPYDVAAPSPRSAPHVLLAHDVGLLVIRLGVGLIIAARGAQHLFGWWGGLGIDNTARAFEKFGYPAAKFMAGVAGVAETFGGLGLAAGLLTPIAGAAVAGTMANAVDVVWPLGLFGGFEFPLLIGAGAAGLALSGPGRIALDALIPGLRSHRVVYGVAMLVLAAVLAAITIGIRGLRPRRPLPRAA</sequence>
<dbReference type="PANTHER" id="PTHR33452">
    <property type="entry name" value="OXIDOREDUCTASE CATD-RELATED"/>
    <property type="match status" value="1"/>
</dbReference>
<gene>
    <name evidence="9" type="ORF">GCM10010246_84600</name>
</gene>
<accession>A0ABP5UCU2</accession>
<evidence type="ECO:0000256" key="4">
    <source>
        <dbReference type="ARBA" id="ARBA00022692"/>
    </source>
</evidence>
<comment type="caution">
    <text evidence="9">The sequence shown here is derived from an EMBL/GenBank/DDBJ whole genome shotgun (WGS) entry which is preliminary data.</text>
</comment>
<evidence type="ECO:0000313" key="10">
    <source>
        <dbReference type="Proteomes" id="UP001500253"/>
    </source>
</evidence>
<feature type="transmembrane region" description="Helical" evidence="8">
    <location>
        <begin position="132"/>
        <end position="153"/>
    </location>
</feature>
<evidence type="ECO:0008006" key="11">
    <source>
        <dbReference type="Google" id="ProtNLM"/>
    </source>
</evidence>
<dbReference type="InterPro" id="IPR051907">
    <property type="entry name" value="DoxX-like_oxidoreductase"/>
</dbReference>
<feature type="transmembrane region" description="Helical" evidence="8">
    <location>
        <begin position="173"/>
        <end position="196"/>
    </location>
</feature>
<name>A0ABP5UCU2_9ACTN</name>